<evidence type="ECO:0000256" key="1">
    <source>
        <dbReference type="SAM" id="Phobius"/>
    </source>
</evidence>
<feature type="transmembrane region" description="Helical" evidence="1">
    <location>
        <begin position="167"/>
        <end position="190"/>
    </location>
</feature>
<sequence>MIRATRVELTRLRWRRAIVLLLLTAVVVPLAIAVVIGWQTRPVTHAELERAQQQVEREVDQPYYQRQLERCAERPERYGVRPRDTDLDDPAAVAAACEEQSLPQVDWFLQRSPLDLGRVYEDTVGVAVVTVMALLMILVGATFAGHDWNTGSMGNQLLVESRRGRTWAAKGLAVLLVGLVLAAVVLAAFWGGLAGLASLRGEPVGDAVPGLVWAQSWRGVLLVAGAALGGYFLTMLMRSTVATLGLLFVTAVVVPLLLSISGIDGNECLQPQYHAVAWLTGPLSFPQYDLSCQNLRGDREARIEAGCLVVVDRTDAAVYLGGLLVLAGGASLVSFGRRDVA</sequence>
<keyword evidence="2" id="KW-0131">Cell cycle</keyword>
<dbReference type="RefSeq" id="WP_214056108.1">
    <property type="nucleotide sequence ID" value="NZ_BAAAHS010000007.1"/>
</dbReference>
<keyword evidence="3" id="KW-1185">Reference proteome</keyword>
<protein>
    <submittedName>
        <fullName evidence="2">Cell division protein FtsL</fullName>
    </submittedName>
</protein>
<gene>
    <name evidence="2" type="primary">ftsL_1</name>
    <name evidence="2" type="ORF">ENKNEFLB_02979</name>
</gene>
<reference evidence="2 3" key="1">
    <citation type="submission" date="2021-05" db="EMBL/GenBank/DDBJ databases">
        <title>Complete genome of Nocardioides aquaticus KCTC 9944T isolated from meromictic and hypersaline Ekho Lake, Antarctica.</title>
        <authorList>
            <person name="Hwang K."/>
            <person name="Kim K.M."/>
            <person name="Choe H."/>
        </authorList>
    </citation>
    <scope>NUCLEOTIDE SEQUENCE [LARGE SCALE GENOMIC DNA]</scope>
    <source>
        <strain evidence="2 3">KCTC 9944</strain>
    </source>
</reference>
<keyword evidence="1" id="KW-0812">Transmembrane</keyword>
<dbReference type="GO" id="GO:0051301">
    <property type="term" value="P:cell division"/>
    <property type="evidence" value="ECO:0007669"/>
    <property type="project" value="UniProtKB-KW"/>
</dbReference>
<organism evidence="2 3">
    <name type="scientific">Nocardioides aquaticus</name>
    <dbReference type="NCBI Taxonomy" id="160826"/>
    <lineage>
        <taxon>Bacteria</taxon>
        <taxon>Bacillati</taxon>
        <taxon>Actinomycetota</taxon>
        <taxon>Actinomycetes</taxon>
        <taxon>Propionibacteriales</taxon>
        <taxon>Nocardioidaceae</taxon>
        <taxon>Nocardioides</taxon>
    </lineage>
</organism>
<dbReference type="Proteomes" id="UP000679307">
    <property type="component" value="Chromosome"/>
</dbReference>
<feature type="transmembrane region" description="Helical" evidence="1">
    <location>
        <begin position="241"/>
        <end position="263"/>
    </location>
</feature>
<proteinExistence type="predicted"/>
<dbReference type="EMBL" id="CP075371">
    <property type="protein sequence ID" value="QVT80580.1"/>
    <property type="molecule type" value="Genomic_DNA"/>
</dbReference>
<keyword evidence="1" id="KW-1133">Transmembrane helix</keyword>
<accession>A0ABX8EJ93</accession>
<feature type="transmembrane region" description="Helical" evidence="1">
    <location>
        <begin position="210"/>
        <end position="234"/>
    </location>
</feature>
<evidence type="ECO:0000313" key="2">
    <source>
        <dbReference type="EMBL" id="QVT80580.1"/>
    </source>
</evidence>
<evidence type="ECO:0000313" key="3">
    <source>
        <dbReference type="Proteomes" id="UP000679307"/>
    </source>
</evidence>
<keyword evidence="1" id="KW-0472">Membrane</keyword>
<feature type="transmembrane region" description="Helical" evidence="1">
    <location>
        <begin position="124"/>
        <end position="146"/>
    </location>
</feature>
<feature type="transmembrane region" description="Helical" evidence="1">
    <location>
        <begin position="316"/>
        <end position="335"/>
    </location>
</feature>
<name>A0ABX8EJ93_9ACTN</name>
<keyword evidence="2" id="KW-0132">Cell division</keyword>